<name>A0A429XXE5_9BACI</name>
<gene>
    <name evidence="2" type="ORF">D4T97_014615</name>
</gene>
<evidence type="ECO:0000313" key="3">
    <source>
        <dbReference type="Proteomes" id="UP000287156"/>
    </source>
</evidence>
<dbReference type="Pfam" id="PF03413">
    <property type="entry name" value="PepSY"/>
    <property type="match status" value="2"/>
</dbReference>
<protein>
    <recommendedName>
        <fullName evidence="1">PepSY domain-containing protein</fullName>
    </recommendedName>
</protein>
<proteinExistence type="predicted"/>
<evidence type="ECO:0000259" key="1">
    <source>
        <dbReference type="Pfam" id="PF03413"/>
    </source>
</evidence>
<comment type="caution">
    <text evidence="2">The sequence shown here is derived from an EMBL/GenBank/DDBJ whole genome shotgun (WGS) entry which is preliminary data.</text>
</comment>
<dbReference type="AlphaFoldDB" id="A0A429XXE5"/>
<accession>A0A429XXE5</accession>
<feature type="domain" description="PepSY" evidence="1">
    <location>
        <begin position="32"/>
        <end position="89"/>
    </location>
</feature>
<dbReference type="OrthoDB" id="2476750at2"/>
<dbReference type="InterPro" id="IPR025711">
    <property type="entry name" value="PepSY"/>
</dbReference>
<keyword evidence="3" id="KW-1185">Reference proteome</keyword>
<dbReference type="Proteomes" id="UP000287156">
    <property type="component" value="Unassembled WGS sequence"/>
</dbReference>
<sequence>MQSGEYGVSVNAKSGEVMNLVKHEDDLKNKLLTEREIEKLVQEKYPGKITQINQKLEDAHSFYFVVLKEGTTEITLKIDALSGVITKSEKKKALPQNKAVHKITAKEAVKIALEQVNGKVDDVDLEESGGLSYYMVEIELDNDKEATVQINAITGEVLSVTWDD</sequence>
<reference evidence="2" key="1">
    <citation type="submission" date="2018-12" db="EMBL/GenBank/DDBJ databases">
        <authorList>
            <person name="Sun L."/>
            <person name="Chen Z."/>
        </authorList>
    </citation>
    <scope>NUCLEOTIDE SEQUENCE [LARGE SCALE GENOMIC DNA]</scope>
    <source>
        <strain evidence="2">3-2-2</strain>
    </source>
</reference>
<feature type="domain" description="PepSY" evidence="1">
    <location>
        <begin position="102"/>
        <end position="160"/>
    </location>
</feature>
<organism evidence="2 3">
    <name type="scientific">Siminovitchia acidinfaciens</name>
    <dbReference type="NCBI Taxonomy" id="2321395"/>
    <lineage>
        <taxon>Bacteria</taxon>
        <taxon>Bacillati</taxon>
        <taxon>Bacillota</taxon>
        <taxon>Bacilli</taxon>
        <taxon>Bacillales</taxon>
        <taxon>Bacillaceae</taxon>
        <taxon>Siminovitchia</taxon>
    </lineage>
</organism>
<evidence type="ECO:0000313" key="2">
    <source>
        <dbReference type="EMBL" id="RST73146.1"/>
    </source>
</evidence>
<dbReference type="EMBL" id="QYTV02000006">
    <property type="protein sequence ID" value="RST73146.1"/>
    <property type="molecule type" value="Genomic_DNA"/>
</dbReference>
<dbReference type="Gene3D" id="3.10.450.40">
    <property type="match status" value="2"/>
</dbReference>